<comment type="caution">
    <text evidence="5">The sequence shown here is derived from an EMBL/GenBank/DDBJ whole genome shotgun (WGS) entry which is preliminary data.</text>
</comment>
<dbReference type="Gene3D" id="1.10.443.10">
    <property type="entry name" value="Intergrase catalytic core"/>
    <property type="match status" value="1"/>
</dbReference>
<evidence type="ECO:0000256" key="2">
    <source>
        <dbReference type="ARBA" id="ARBA00023125"/>
    </source>
</evidence>
<sequence>MICALNYTYVYPAEKYVKVRSDFCPYIFTHEEIRRLFEVVDHLPYWGRYPKHHLIYPMLLRILYGCGLRLNEALLLKTGDVDTTQGVLYLSNTKNESQRCVPMSVSLWKYVNYYLEQMAYPPDYNGYFFTSPDGNHYNSTPVYVMMKKHMKAAYISREDGTPPRVHDLRHTFAVHALEKMDREGCDLYYALPILSTYLGHGSIRSTEKYLRLTFETRDSITDSMAGNYHDIFPEV</sequence>
<dbReference type="GO" id="GO:0015074">
    <property type="term" value="P:DNA integration"/>
    <property type="evidence" value="ECO:0007669"/>
    <property type="project" value="InterPro"/>
</dbReference>
<feature type="domain" description="Tyr recombinase" evidence="4">
    <location>
        <begin position="23"/>
        <end position="222"/>
    </location>
</feature>
<dbReference type="GO" id="GO:0003677">
    <property type="term" value="F:DNA binding"/>
    <property type="evidence" value="ECO:0007669"/>
    <property type="project" value="UniProtKB-KW"/>
</dbReference>
<keyword evidence="3" id="KW-0233">DNA recombination</keyword>
<dbReference type="PROSITE" id="PS51898">
    <property type="entry name" value="TYR_RECOMBINASE"/>
    <property type="match status" value="1"/>
</dbReference>
<dbReference type="GO" id="GO:0006310">
    <property type="term" value="P:DNA recombination"/>
    <property type="evidence" value="ECO:0007669"/>
    <property type="project" value="UniProtKB-KW"/>
</dbReference>
<keyword evidence="6" id="KW-1185">Reference proteome</keyword>
<keyword evidence="2" id="KW-0238">DNA-binding</keyword>
<evidence type="ECO:0000256" key="3">
    <source>
        <dbReference type="ARBA" id="ARBA00023172"/>
    </source>
</evidence>
<comment type="similarity">
    <text evidence="1">Belongs to the 'phage' integrase family.</text>
</comment>
<evidence type="ECO:0000256" key="1">
    <source>
        <dbReference type="ARBA" id="ARBA00008857"/>
    </source>
</evidence>
<accession>A0A9X5BJ29</accession>
<dbReference type="OrthoDB" id="9766545at2"/>
<dbReference type="InterPro" id="IPR050090">
    <property type="entry name" value="Tyrosine_recombinase_XerCD"/>
</dbReference>
<proteinExistence type="inferred from homology"/>
<dbReference type="PANTHER" id="PTHR30349">
    <property type="entry name" value="PHAGE INTEGRASE-RELATED"/>
    <property type="match status" value="1"/>
</dbReference>
<evidence type="ECO:0000313" key="5">
    <source>
        <dbReference type="EMBL" id="NBJ94577.1"/>
    </source>
</evidence>
<evidence type="ECO:0000313" key="6">
    <source>
        <dbReference type="Proteomes" id="UP001154420"/>
    </source>
</evidence>
<protein>
    <recommendedName>
        <fullName evidence="4">Tyr recombinase domain-containing protein</fullName>
    </recommendedName>
</protein>
<evidence type="ECO:0000259" key="4">
    <source>
        <dbReference type="PROSITE" id="PS51898"/>
    </source>
</evidence>
<dbReference type="AlphaFoldDB" id="A0A9X5BJ29"/>
<dbReference type="InterPro" id="IPR002104">
    <property type="entry name" value="Integrase_catalytic"/>
</dbReference>
<reference evidence="5" key="1">
    <citation type="submission" date="2018-09" db="EMBL/GenBank/DDBJ databases">
        <title>Murine metabolic-syndrome-specific gut microbial biobank.</title>
        <authorList>
            <person name="Liu C."/>
        </authorList>
    </citation>
    <scope>NUCLEOTIDE SEQUENCE</scope>
    <source>
        <strain evidence="5">D42-62</strain>
    </source>
</reference>
<name>A0A9X5BJ29_9FIRM</name>
<dbReference type="Proteomes" id="UP001154420">
    <property type="component" value="Unassembled WGS sequence"/>
</dbReference>
<gene>
    <name evidence="5" type="ORF">D5281_18840</name>
</gene>
<dbReference type="InterPro" id="IPR013762">
    <property type="entry name" value="Integrase-like_cat_sf"/>
</dbReference>
<dbReference type="SUPFAM" id="SSF56349">
    <property type="entry name" value="DNA breaking-rejoining enzymes"/>
    <property type="match status" value="1"/>
</dbReference>
<dbReference type="PANTHER" id="PTHR30349:SF41">
    <property type="entry name" value="INTEGRASE_RECOMBINASE PROTEIN MJ0367-RELATED"/>
    <property type="match status" value="1"/>
</dbReference>
<dbReference type="RefSeq" id="WP_160561594.1">
    <property type="nucleotide sequence ID" value="NZ_QZDT01000043.1"/>
</dbReference>
<dbReference type="Pfam" id="PF00589">
    <property type="entry name" value="Phage_integrase"/>
    <property type="match status" value="1"/>
</dbReference>
<organism evidence="5 6">
    <name type="scientific">Parablautia muri</name>
    <dbReference type="NCBI Taxonomy" id="2320879"/>
    <lineage>
        <taxon>Bacteria</taxon>
        <taxon>Bacillati</taxon>
        <taxon>Bacillota</taxon>
        <taxon>Clostridia</taxon>
        <taxon>Lachnospirales</taxon>
        <taxon>Lachnospiraceae</taxon>
        <taxon>Parablautia</taxon>
    </lineage>
</organism>
<dbReference type="EMBL" id="QZDT01000043">
    <property type="protein sequence ID" value="NBJ94577.1"/>
    <property type="molecule type" value="Genomic_DNA"/>
</dbReference>
<dbReference type="InterPro" id="IPR011010">
    <property type="entry name" value="DNA_brk_join_enz"/>
</dbReference>